<reference evidence="7" key="1">
    <citation type="submission" date="2021-10" db="EMBL/GenBank/DDBJ databases">
        <authorList>
            <person name="Piombo E."/>
        </authorList>
    </citation>
    <scope>NUCLEOTIDE SEQUENCE</scope>
</reference>
<dbReference type="GO" id="GO:0010133">
    <property type="term" value="P:L-proline catabolic process to L-glutamate"/>
    <property type="evidence" value="ECO:0007669"/>
    <property type="project" value="TreeGrafter"/>
</dbReference>
<evidence type="ECO:0000256" key="4">
    <source>
        <dbReference type="ARBA" id="ARBA00023062"/>
    </source>
</evidence>
<keyword evidence="4 5" id="KW-0642">Proline metabolism</keyword>
<dbReference type="Pfam" id="PF01619">
    <property type="entry name" value="Pro_dh"/>
    <property type="match status" value="1"/>
</dbReference>
<dbReference type="GO" id="GO:0005739">
    <property type="term" value="C:mitochondrion"/>
    <property type="evidence" value="ECO:0007669"/>
    <property type="project" value="TreeGrafter"/>
</dbReference>
<dbReference type="InterPro" id="IPR015659">
    <property type="entry name" value="Proline_oxidase"/>
</dbReference>
<organism evidence="7 8">
    <name type="scientific">Clonostachys byssicola</name>
    <dbReference type="NCBI Taxonomy" id="160290"/>
    <lineage>
        <taxon>Eukaryota</taxon>
        <taxon>Fungi</taxon>
        <taxon>Dikarya</taxon>
        <taxon>Ascomycota</taxon>
        <taxon>Pezizomycotina</taxon>
        <taxon>Sordariomycetes</taxon>
        <taxon>Hypocreomycetidae</taxon>
        <taxon>Hypocreales</taxon>
        <taxon>Bionectriaceae</taxon>
        <taxon>Clonostachys</taxon>
    </lineage>
</organism>
<dbReference type="PANTHER" id="PTHR13914:SF34">
    <property type="entry name" value="PROLINE DEHYDROGENASE"/>
    <property type="match status" value="1"/>
</dbReference>
<dbReference type="EMBL" id="CABFNO020001546">
    <property type="protein sequence ID" value="CAG9998269.1"/>
    <property type="molecule type" value="Genomic_DNA"/>
</dbReference>
<accession>A0A9N9UVT6</accession>
<proteinExistence type="inferred from homology"/>
<dbReference type="PANTHER" id="PTHR13914">
    <property type="entry name" value="PROLINE OXIDASE"/>
    <property type="match status" value="1"/>
</dbReference>
<dbReference type="GO" id="GO:0004657">
    <property type="term" value="F:proline dehydrogenase activity"/>
    <property type="evidence" value="ECO:0007669"/>
    <property type="project" value="UniProtKB-EC"/>
</dbReference>
<gene>
    <name evidence="7" type="ORF">CBYS24578_00003565</name>
</gene>
<keyword evidence="5" id="KW-0285">Flavoprotein</keyword>
<comment type="catalytic activity">
    <reaction evidence="5">
        <text>L-proline + a quinone = (S)-1-pyrroline-5-carboxylate + a quinol + H(+)</text>
        <dbReference type="Rhea" id="RHEA:23784"/>
        <dbReference type="ChEBI" id="CHEBI:15378"/>
        <dbReference type="ChEBI" id="CHEBI:17388"/>
        <dbReference type="ChEBI" id="CHEBI:24646"/>
        <dbReference type="ChEBI" id="CHEBI:60039"/>
        <dbReference type="ChEBI" id="CHEBI:132124"/>
        <dbReference type="EC" id="1.5.5.2"/>
    </reaction>
</comment>
<evidence type="ECO:0000313" key="7">
    <source>
        <dbReference type="EMBL" id="CAG9998269.1"/>
    </source>
</evidence>
<keyword evidence="3 5" id="KW-0560">Oxidoreductase</keyword>
<dbReference type="EC" id="1.5.5.2" evidence="2 5"/>
<evidence type="ECO:0000256" key="1">
    <source>
        <dbReference type="ARBA" id="ARBA00005869"/>
    </source>
</evidence>
<comment type="function">
    <text evidence="5">Converts proline to delta-1-pyrroline-5-carboxylate.</text>
</comment>
<dbReference type="Proteomes" id="UP000754883">
    <property type="component" value="Unassembled WGS sequence"/>
</dbReference>
<keyword evidence="8" id="KW-1185">Reference proteome</keyword>
<dbReference type="InterPro" id="IPR029041">
    <property type="entry name" value="FAD-linked_oxidoreductase-like"/>
</dbReference>
<evidence type="ECO:0000256" key="3">
    <source>
        <dbReference type="ARBA" id="ARBA00023002"/>
    </source>
</evidence>
<feature type="domain" description="Proline dehydrogenase" evidence="6">
    <location>
        <begin position="81"/>
        <end position="408"/>
    </location>
</feature>
<dbReference type="OrthoDB" id="5464at2759"/>
<dbReference type="Gene3D" id="3.20.20.220">
    <property type="match status" value="1"/>
</dbReference>
<comment type="cofactor">
    <cofactor evidence="5">
        <name>FAD</name>
        <dbReference type="ChEBI" id="CHEBI:57692"/>
    </cofactor>
</comment>
<protein>
    <recommendedName>
        <fullName evidence="2 5">Proline dehydrogenase</fullName>
        <ecNumber evidence="2 5">1.5.5.2</ecNumber>
    </recommendedName>
</protein>
<evidence type="ECO:0000313" key="8">
    <source>
        <dbReference type="Proteomes" id="UP000754883"/>
    </source>
</evidence>
<dbReference type="AlphaFoldDB" id="A0A9N9UVT6"/>
<evidence type="ECO:0000259" key="6">
    <source>
        <dbReference type="Pfam" id="PF01619"/>
    </source>
</evidence>
<name>A0A9N9UVT6_9HYPO</name>
<evidence type="ECO:0000256" key="2">
    <source>
        <dbReference type="ARBA" id="ARBA00012695"/>
    </source>
</evidence>
<keyword evidence="5" id="KW-0274">FAD</keyword>
<evidence type="ECO:0000256" key="5">
    <source>
        <dbReference type="RuleBase" id="RU364054"/>
    </source>
</evidence>
<comment type="similarity">
    <text evidence="1 5">Belongs to the proline oxidase family.</text>
</comment>
<dbReference type="SUPFAM" id="SSF51730">
    <property type="entry name" value="FAD-linked oxidoreductase"/>
    <property type="match status" value="1"/>
</dbReference>
<comment type="caution">
    <text evidence="7">The sequence shown here is derived from an EMBL/GenBank/DDBJ whole genome shotgun (WGS) entry which is preliminary data.</text>
</comment>
<dbReference type="GO" id="GO:0071949">
    <property type="term" value="F:FAD binding"/>
    <property type="evidence" value="ECO:0007669"/>
    <property type="project" value="TreeGrafter"/>
</dbReference>
<dbReference type="InterPro" id="IPR002872">
    <property type="entry name" value="Proline_DH_dom"/>
</dbReference>
<sequence>MTLSKSDTPLSVMPTGILLRSVVMTSVMSSPLLFRPCLALLRKLTESKSLLFDESRNPILKALLRHTVYAHFNAGINKEEVIKTVKELKRIGFKGVNLGYGREIVLGTNHGQQNTAAQGHNDLQMVEEWKQGTLQTLEMIGPGDFTAIKFTGAGPIAMEAMLKGQNMPEPISNAINEVCESAARQGVRIWIDAEQQAIQHTIDSWTIDLMRKYNRDRAPLVYNTIQGYLKGARDNTTRHIKLAAAEGWTLGVKLVRGAYIEHEDRSLIHDTKEDTDRSYNDIASALIERRLPQQPASEASENYPQVALFLASHNKDSVRNAMRIYRQRVESGQPTIILETGQLQGMADEVSYELLQADREWSAANSGAATTKPIPMAYKSLVWGTVAECMHFLHRRAIENRGAATRTERMAQALRQELRRRVFG</sequence>